<name>A0ABP0PIH8_9DINO</name>
<proteinExistence type="predicted"/>
<sequence length="196" mass="22176">MLPPVPNVVGNLAWLIDNFGVAMWKECNINLACRSKSFPPQILQAPPRILPKLSEVEEEEALVRFRYWVSLLVLSPYVMACLCEAVRFVTVFYKSNISCRQDRYVRLSSLSSEPARDSEREDVGNGRSLCLTLFVIFHHLTCASIVAVALKFGWLSSEGGGLAWELWALGQHLGLWTLFVQNLVRCWRCDALNDLS</sequence>
<accession>A0ABP0PIH8</accession>
<keyword evidence="2" id="KW-1185">Reference proteome</keyword>
<evidence type="ECO:0000313" key="1">
    <source>
        <dbReference type="EMBL" id="CAK9075836.1"/>
    </source>
</evidence>
<organism evidence="1 2">
    <name type="scientific">Durusdinium trenchii</name>
    <dbReference type="NCBI Taxonomy" id="1381693"/>
    <lineage>
        <taxon>Eukaryota</taxon>
        <taxon>Sar</taxon>
        <taxon>Alveolata</taxon>
        <taxon>Dinophyceae</taxon>
        <taxon>Suessiales</taxon>
        <taxon>Symbiodiniaceae</taxon>
        <taxon>Durusdinium</taxon>
    </lineage>
</organism>
<protein>
    <recommendedName>
        <fullName evidence="3">Transmembrane protein</fullName>
    </recommendedName>
</protein>
<evidence type="ECO:0000313" key="2">
    <source>
        <dbReference type="Proteomes" id="UP001642484"/>
    </source>
</evidence>
<gene>
    <name evidence="1" type="ORF">CCMP2556_LOCUS37369</name>
</gene>
<reference evidence="1 2" key="1">
    <citation type="submission" date="2024-02" db="EMBL/GenBank/DDBJ databases">
        <authorList>
            <person name="Chen Y."/>
            <person name="Shah S."/>
            <person name="Dougan E. K."/>
            <person name="Thang M."/>
            <person name="Chan C."/>
        </authorList>
    </citation>
    <scope>NUCLEOTIDE SEQUENCE [LARGE SCALE GENOMIC DNA]</scope>
</reference>
<dbReference type="Proteomes" id="UP001642484">
    <property type="component" value="Unassembled WGS sequence"/>
</dbReference>
<evidence type="ECO:0008006" key="3">
    <source>
        <dbReference type="Google" id="ProtNLM"/>
    </source>
</evidence>
<dbReference type="EMBL" id="CAXAMN010023197">
    <property type="protein sequence ID" value="CAK9075836.1"/>
    <property type="molecule type" value="Genomic_DNA"/>
</dbReference>
<comment type="caution">
    <text evidence="1">The sequence shown here is derived from an EMBL/GenBank/DDBJ whole genome shotgun (WGS) entry which is preliminary data.</text>
</comment>